<protein>
    <recommendedName>
        <fullName evidence="11">SH3 domain-containing protein</fullName>
    </recommendedName>
</protein>
<keyword evidence="10" id="KW-1185">Reference proteome</keyword>
<dbReference type="InterPro" id="IPR025606">
    <property type="entry name" value="NLPC/P60_N_dom"/>
</dbReference>
<dbReference type="PIRSF" id="PIRSF019015">
    <property type="entry name" value="P60_peptidase_YkfC"/>
    <property type="match status" value="1"/>
</dbReference>
<dbReference type="GO" id="GO:0006508">
    <property type="term" value="P:proteolysis"/>
    <property type="evidence" value="ECO:0007669"/>
    <property type="project" value="UniProtKB-KW"/>
</dbReference>
<evidence type="ECO:0000259" key="5">
    <source>
        <dbReference type="Pfam" id="PF00877"/>
    </source>
</evidence>
<evidence type="ECO:0000259" key="6">
    <source>
        <dbReference type="Pfam" id="PF12912"/>
    </source>
</evidence>
<evidence type="ECO:0000313" key="10">
    <source>
        <dbReference type="Proteomes" id="UP000233350"/>
    </source>
</evidence>
<feature type="domain" description="SH3b1" evidence="7">
    <location>
        <begin position="134"/>
        <end position="185"/>
    </location>
</feature>
<reference evidence="9 10" key="1">
    <citation type="submission" date="2016-07" db="EMBL/GenBank/DDBJ databases">
        <title>Detection of Helicobacter winghamensis from caecal content of red fox (Vulpes vulpes).</title>
        <authorList>
            <person name="Zanoni R.G."/>
            <person name="Florio D."/>
            <person name="Caffara M."/>
            <person name="Renzi M."/>
            <person name="Parisi A."/>
            <person name="Pasquali F."/>
            <person name="Manfreda G."/>
        </authorList>
    </citation>
    <scope>NUCLEOTIDE SEQUENCE [LARGE SCALE GENOMIC DNA]</scope>
    <source>
        <strain evidence="9 10">295_13</strain>
    </source>
</reference>
<dbReference type="GO" id="GO:0008234">
    <property type="term" value="F:cysteine-type peptidase activity"/>
    <property type="evidence" value="ECO:0007669"/>
    <property type="project" value="UniProtKB-KW"/>
</dbReference>
<feature type="domain" description="NLPC/P60 N-terminal" evidence="6">
    <location>
        <begin position="8"/>
        <end position="111"/>
    </location>
</feature>
<evidence type="ECO:0008006" key="11">
    <source>
        <dbReference type="Google" id="ProtNLM"/>
    </source>
</evidence>
<dbReference type="PROSITE" id="PS51257">
    <property type="entry name" value="PROKAR_LIPOPROTEIN"/>
    <property type="match status" value="1"/>
</dbReference>
<dbReference type="InterPro" id="IPR038765">
    <property type="entry name" value="Papain-like_cys_pep_sf"/>
</dbReference>
<dbReference type="Proteomes" id="UP000233350">
    <property type="component" value="Unassembled WGS sequence"/>
</dbReference>
<keyword evidence="2" id="KW-0645">Protease</keyword>
<feature type="domain" description="SH3b2-type SH3" evidence="8">
    <location>
        <begin position="194"/>
        <end position="240"/>
    </location>
</feature>
<evidence type="ECO:0000256" key="3">
    <source>
        <dbReference type="ARBA" id="ARBA00022801"/>
    </source>
</evidence>
<name>A0A2N3PKS1_9HELI</name>
<feature type="domain" description="NlpC/P60" evidence="5">
    <location>
        <begin position="290"/>
        <end position="377"/>
    </location>
</feature>
<dbReference type="EMBL" id="MBPK01000008">
    <property type="protein sequence ID" value="PKT82204.1"/>
    <property type="molecule type" value="Genomic_DNA"/>
</dbReference>
<dbReference type="Pfam" id="PF00877">
    <property type="entry name" value="NLPC_P60"/>
    <property type="match status" value="1"/>
</dbReference>
<keyword evidence="3" id="KW-0378">Hydrolase</keyword>
<evidence type="ECO:0000313" key="9">
    <source>
        <dbReference type="EMBL" id="PKT82204.1"/>
    </source>
</evidence>
<dbReference type="InterPro" id="IPR000064">
    <property type="entry name" value="NLP_P60_dom"/>
</dbReference>
<dbReference type="OrthoDB" id="9799970at2"/>
<dbReference type="Pfam" id="PF12912">
    <property type="entry name" value="N_NLPC_P60"/>
    <property type="match status" value="1"/>
</dbReference>
<dbReference type="AlphaFoldDB" id="A0A2N3PKS1"/>
<dbReference type="Pfam" id="PF12913">
    <property type="entry name" value="SH3_6"/>
    <property type="match status" value="1"/>
</dbReference>
<dbReference type="InterPro" id="IPR039439">
    <property type="entry name" value="SH3b1_dom"/>
</dbReference>
<evidence type="ECO:0000259" key="7">
    <source>
        <dbReference type="Pfam" id="PF12913"/>
    </source>
</evidence>
<comment type="similarity">
    <text evidence="1">Belongs to the peptidase C40 family.</text>
</comment>
<dbReference type="STRING" id="556267.HWAG_00824"/>
<evidence type="ECO:0000256" key="2">
    <source>
        <dbReference type="ARBA" id="ARBA00022670"/>
    </source>
</evidence>
<dbReference type="InterPro" id="IPR027017">
    <property type="entry name" value="P60_peptidase_YkfC"/>
</dbReference>
<comment type="caution">
    <text evidence="9">The sequence shown here is derived from an EMBL/GenBank/DDBJ whole genome shotgun (WGS) entry which is preliminary data.</text>
</comment>
<gene>
    <name evidence="9" type="ORF">BCM31_02015</name>
</gene>
<dbReference type="SUPFAM" id="SSF54001">
    <property type="entry name" value="Cysteine proteinases"/>
    <property type="match status" value="1"/>
</dbReference>
<keyword evidence="4" id="KW-0788">Thiol protease</keyword>
<accession>A0A2N3PKS1</accession>
<dbReference type="GeneID" id="97290071"/>
<evidence type="ECO:0000259" key="8">
    <source>
        <dbReference type="Pfam" id="PF12914"/>
    </source>
</evidence>
<evidence type="ECO:0000256" key="4">
    <source>
        <dbReference type="ARBA" id="ARBA00022807"/>
    </source>
</evidence>
<dbReference type="RefSeq" id="WP_006802520.1">
    <property type="nucleotide sequence ID" value="NZ_CABKOI010000020.1"/>
</dbReference>
<proteinExistence type="inferred from homology"/>
<dbReference type="Gene3D" id="3.90.1720.10">
    <property type="entry name" value="endopeptidase domain like (from Nostoc punctiforme)"/>
    <property type="match status" value="1"/>
</dbReference>
<evidence type="ECO:0000256" key="1">
    <source>
        <dbReference type="ARBA" id="ARBA00007074"/>
    </source>
</evidence>
<sequence length="446" mass="51648">MHKRFFVFFVFALVFLGCAKKDLEPISLVLPKQDLREFVKDFEVLENMESKKQEYLKHFFSPWEKKVRLKAKDVQWGLQAAYAKQGFGENLDPYSINEIKALELEANFKTFPSVKKPAIITRSTNLRVLPTNKPRFLNPKLAGEGFPFDYWQNSYIYLGTPVLITHYSHSKAWAYVESGFVSGWVNVLDVGILDNRQIKNFKNIKDFLVVKQDYTPLKNTHKEFLENARIGMLLPLVGSTKTEYETEIYVRDKRGYAHAQRIALEQKNFAKFPMEFSSANVATLAQGLMGEKYGWGGMFGNRDCSMFLRDVLGNFGFYLLRNSQAQMHQNREQKSILYKDISKQNPQEKKDSIKKYGIPFATLLGMKGHIMLYLGEKNGEIYVLHDIWGLRTLQNETQEGRKVLGKIVITSLEVGKGTKDIKQDELLLYRLYGMRNLFSKELQESK</sequence>
<organism evidence="9 10">
    <name type="scientific">Helicobacter winghamensis</name>
    <dbReference type="NCBI Taxonomy" id="157268"/>
    <lineage>
        <taxon>Bacteria</taxon>
        <taxon>Pseudomonadati</taxon>
        <taxon>Campylobacterota</taxon>
        <taxon>Epsilonproteobacteria</taxon>
        <taxon>Campylobacterales</taxon>
        <taxon>Helicobacteraceae</taxon>
        <taxon>Helicobacter</taxon>
    </lineage>
</organism>
<dbReference type="InterPro" id="IPR026864">
    <property type="entry name" value="SH3b2-type_SH3"/>
</dbReference>
<dbReference type="Pfam" id="PF12914">
    <property type="entry name" value="SH3_7"/>
    <property type="match status" value="1"/>
</dbReference>